<evidence type="ECO:0000313" key="13">
    <source>
        <dbReference type="EMBL" id="MDH6180051.1"/>
    </source>
</evidence>
<dbReference type="Pfam" id="PF10099">
    <property type="entry name" value="RskA_C"/>
    <property type="match status" value="1"/>
</dbReference>
<reference evidence="13 14" key="1">
    <citation type="submission" date="2023-04" db="EMBL/GenBank/DDBJ databases">
        <title>Genome Encyclopedia of Bacteria and Archaea VI: Functional Genomics of Type Strains.</title>
        <authorList>
            <person name="Whitman W."/>
        </authorList>
    </citation>
    <scope>NUCLEOTIDE SEQUENCE [LARGE SCALE GENOMIC DNA]</scope>
    <source>
        <strain evidence="13 14">SG_E_30_P1</strain>
    </source>
</reference>
<evidence type="ECO:0000256" key="5">
    <source>
        <dbReference type="ARBA" id="ARBA00022989"/>
    </source>
</evidence>
<evidence type="ECO:0000313" key="14">
    <source>
        <dbReference type="Proteomes" id="UP001160142"/>
    </source>
</evidence>
<dbReference type="Proteomes" id="UP001160142">
    <property type="component" value="Unassembled WGS sequence"/>
</dbReference>
<feature type="transmembrane region" description="Helical" evidence="11">
    <location>
        <begin position="123"/>
        <end position="147"/>
    </location>
</feature>
<keyword evidence="14" id="KW-1185">Reference proteome</keyword>
<dbReference type="InterPro" id="IPR051474">
    <property type="entry name" value="Anti-sigma-K/W_factor"/>
</dbReference>
<dbReference type="InterPro" id="IPR041916">
    <property type="entry name" value="Anti_sigma_zinc_sf"/>
</dbReference>
<evidence type="ECO:0000256" key="6">
    <source>
        <dbReference type="ARBA" id="ARBA00023015"/>
    </source>
</evidence>
<comment type="subcellular location">
    <subcellularLocation>
        <location evidence="2">Cell membrane</location>
    </subcellularLocation>
    <subcellularLocation>
        <location evidence="1">Membrane</location>
        <topology evidence="1">Single-pass membrane protein</topology>
    </subcellularLocation>
</comment>
<evidence type="ECO:0000256" key="8">
    <source>
        <dbReference type="ARBA" id="ARBA00023163"/>
    </source>
</evidence>
<dbReference type="RefSeq" id="WP_322132418.1">
    <property type="nucleotide sequence ID" value="NZ_CP085036.1"/>
</dbReference>
<keyword evidence="6" id="KW-0805">Transcription regulation</keyword>
<evidence type="ECO:0000256" key="3">
    <source>
        <dbReference type="ARBA" id="ARBA00022475"/>
    </source>
</evidence>
<evidence type="ECO:0000256" key="7">
    <source>
        <dbReference type="ARBA" id="ARBA00023136"/>
    </source>
</evidence>
<evidence type="ECO:0000256" key="9">
    <source>
        <dbReference type="ARBA" id="ARBA00029829"/>
    </source>
</evidence>
<name>A0ABT6KJC9_9MICO</name>
<keyword evidence="8" id="KW-0804">Transcription</keyword>
<evidence type="ECO:0000256" key="4">
    <source>
        <dbReference type="ARBA" id="ARBA00022692"/>
    </source>
</evidence>
<dbReference type="PANTHER" id="PTHR37461:SF1">
    <property type="entry name" value="ANTI-SIGMA-K FACTOR RSKA"/>
    <property type="match status" value="1"/>
</dbReference>
<organism evidence="13 14">
    <name type="scientific">Antiquaquibacter oligotrophicus</name>
    <dbReference type="NCBI Taxonomy" id="2880260"/>
    <lineage>
        <taxon>Bacteria</taxon>
        <taxon>Bacillati</taxon>
        <taxon>Actinomycetota</taxon>
        <taxon>Actinomycetes</taxon>
        <taxon>Micrococcales</taxon>
        <taxon>Microbacteriaceae</taxon>
        <taxon>Antiquaquibacter</taxon>
    </lineage>
</organism>
<keyword evidence="3" id="KW-1003">Cell membrane</keyword>
<feature type="domain" description="Anti-sigma K factor RskA C-terminal" evidence="12">
    <location>
        <begin position="127"/>
        <end position="262"/>
    </location>
</feature>
<evidence type="ECO:0000256" key="2">
    <source>
        <dbReference type="ARBA" id="ARBA00004236"/>
    </source>
</evidence>
<gene>
    <name evidence="13" type="ORF">M2152_000233</name>
</gene>
<dbReference type="InterPro" id="IPR018764">
    <property type="entry name" value="RskA_C"/>
</dbReference>
<keyword evidence="5 11" id="KW-1133">Transmembrane helix</keyword>
<accession>A0ABT6KJC9</accession>
<keyword evidence="4 11" id="KW-0812">Transmembrane</keyword>
<evidence type="ECO:0000256" key="1">
    <source>
        <dbReference type="ARBA" id="ARBA00004167"/>
    </source>
</evidence>
<protein>
    <recommendedName>
        <fullName evidence="10">Regulator of SigK</fullName>
    </recommendedName>
    <alternativeName>
        <fullName evidence="9">Sigma-K anti-sigma factor RskA</fullName>
    </alternativeName>
</protein>
<comment type="caution">
    <text evidence="13">The sequence shown here is derived from an EMBL/GenBank/DDBJ whole genome shotgun (WGS) entry which is preliminary data.</text>
</comment>
<proteinExistence type="predicted"/>
<dbReference type="PANTHER" id="PTHR37461">
    <property type="entry name" value="ANTI-SIGMA-K FACTOR RSKA"/>
    <property type="match status" value="1"/>
</dbReference>
<evidence type="ECO:0000256" key="10">
    <source>
        <dbReference type="ARBA" id="ARBA00030803"/>
    </source>
</evidence>
<keyword evidence="7 11" id="KW-0472">Membrane</keyword>
<evidence type="ECO:0000259" key="12">
    <source>
        <dbReference type="Pfam" id="PF10099"/>
    </source>
</evidence>
<dbReference type="Gene3D" id="1.10.10.1320">
    <property type="entry name" value="Anti-sigma factor, zinc-finger domain"/>
    <property type="match status" value="1"/>
</dbReference>
<dbReference type="EMBL" id="JARXVQ010000001">
    <property type="protein sequence ID" value="MDH6180051.1"/>
    <property type="molecule type" value="Genomic_DNA"/>
</dbReference>
<sequence>MSDRNDDTERRDSQHPDLSALTGSYALGALDADDLAAFEAHLPDHDDVRSEATELSDTAVLLGLAVPPQAPPPALKANIMAQLDATPQLAAEPAPSYSAAGAFGPAAIGPAERKARSRWARPVVSLASAAAVIGLLAGGGIVATTMFQNGQQQEQADLFAAINAASDVQRKSVELPSGTATLVWSNELLASALITDGLEALPASQVYELWYIGESGPRSAGTFTADGSRIWRVLEGEMRSGDVVGVTVEPRGGSEQPTTDPIVVIESA</sequence>
<evidence type="ECO:0000256" key="11">
    <source>
        <dbReference type="SAM" id="Phobius"/>
    </source>
</evidence>